<dbReference type="GO" id="GO:0046872">
    <property type="term" value="F:metal ion binding"/>
    <property type="evidence" value="ECO:0007669"/>
    <property type="project" value="UniProtKB-KW"/>
</dbReference>
<dbReference type="PROSITE" id="PS01125">
    <property type="entry name" value="ROK"/>
    <property type="match status" value="1"/>
</dbReference>
<dbReference type="PANTHER" id="PTHR42742:SF3">
    <property type="entry name" value="FRUCTOKINASE"/>
    <property type="match status" value="1"/>
</dbReference>
<dbReference type="FunFam" id="3.30.420.40:FF:000153">
    <property type="entry name" value="Putative fructokinase"/>
    <property type="match status" value="1"/>
</dbReference>
<dbReference type="CDD" id="cd24067">
    <property type="entry name" value="ASKHA_NBD_ROK_BsFRK-like"/>
    <property type="match status" value="1"/>
</dbReference>
<protein>
    <recommendedName>
        <fullName evidence="11">fructokinase</fullName>
        <ecNumber evidence="11">2.7.1.4</ecNumber>
    </recommendedName>
</protein>
<proteinExistence type="inferred from homology"/>
<dbReference type="PANTHER" id="PTHR42742">
    <property type="entry name" value="TRANSCRIPTIONAL REPRESSOR MPRA"/>
    <property type="match status" value="1"/>
</dbReference>
<dbReference type="Pfam" id="PF00480">
    <property type="entry name" value="ROK"/>
    <property type="match status" value="1"/>
</dbReference>
<keyword evidence="10" id="KW-0119">Carbohydrate metabolism</keyword>
<dbReference type="GO" id="GO:0008865">
    <property type="term" value="F:fructokinase activity"/>
    <property type="evidence" value="ECO:0007669"/>
    <property type="project" value="UniProtKB-EC"/>
</dbReference>
<dbReference type="InterPro" id="IPR043129">
    <property type="entry name" value="ATPase_NBD"/>
</dbReference>
<organism evidence="13 14">
    <name type="scientific">Candidatus Cohnella colombiensis</name>
    <dbReference type="NCBI Taxonomy" id="3121368"/>
    <lineage>
        <taxon>Bacteria</taxon>
        <taxon>Bacillati</taxon>
        <taxon>Bacillota</taxon>
        <taxon>Bacilli</taxon>
        <taxon>Bacillales</taxon>
        <taxon>Paenibacillaceae</taxon>
        <taxon>Cohnella</taxon>
    </lineage>
</organism>
<dbReference type="AlphaFoldDB" id="A0AA95EVL2"/>
<keyword evidence="9" id="KW-0460">Magnesium</keyword>
<evidence type="ECO:0000256" key="3">
    <source>
        <dbReference type="ARBA" id="ARBA00022679"/>
    </source>
</evidence>
<keyword evidence="3" id="KW-0808">Transferase</keyword>
<reference evidence="13" key="1">
    <citation type="submission" date="2023-03" db="EMBL/GenBank/DDBJ databases">
        <title>Andean soil-derived lignocellulolytic bacterial consortium as a source of novel taxa and putative plastic-active enzymes.</title>
        <authorList>
            <person name="Diaz-Garcia L."/>
            <person name="Chuvochina M."/>
            <person name="Feuerriegel G."/>
            <person name="Bunk B."/>
            <person name="Sproer C."/>
            <person name="Streit W.R."/>
            <person name="Rodriguez L.M."/>
            <person name="Overmann J."/>
            <person name="Jimenez D.J."/>
        </authorList>
    </citation>
    <scope>NUCLEOTIDE SEQUENCE</scope>
    <source>
        <strain evidence="13">MAG 2441</strain>
    </source>
</reference>
<evidence type="ECO:0000256" key="2">
    <source>
        <dbReference type="ARBA" id="ARBA00006479"/>
    </source>
</evidence>
<evidence type="ECO:0000256" key="1">
    <source>
        <dbReference type="ARBA" id="ARBA00001946"/>
    </source>
</evidence>
<dbReference type="SUPFAM" id="SSF53067">
    <property type="entry name" value="Actin-like ATPase domain"/>
    <property type="match status" value="1"/>
</dbReference>
<evidence type="ECO:0000313" key="14">
    <source>
        <dbReference type="Proteomes" id="UP001178662"/>
    </source>
</evidence>
<keyword evidence="6" id="KW-0418">Kinase</keyword>
<comment type="catalytic activity">
    <reaction evidence="12">
        <text>D-fructose + ATP = D-fructose 6-phosphate + ADP + H(+)</text>
        <dbReference type="Rhea" id="RHEA:16125"/>
        <dbReference type="ChEBI" id="CHEBI:15378"/>
        <dbReference type="ChEBI" id="CHEBI:30616"/>
        <dbReference type="ChEBI" id="CHEBI:37721"/>
        <dbReference type="ChEBI" id="CHEBI:61527"/>
        <dbReference type="ChEBI" id="CHEBI:456216"/>
        <dbReference type="EC" id="2.7.1.4"/>
    </reaction>
</comment>
<keyword evidence="14" id="KW-1185">Reference proteome</keyword>
<sequence>MRIGAVEAGGTKIVCGIGNEEGEILERISFPTVKPEETVRQIIAYFQDKQVEAIGVGSFGPINIDVNSLQYGYVTTTPKPGWSNYPFLPELKKALHVPFGWDTDVNAAALGEATWGAAKGLESCLYYTIGTGVGVGVYTEGKLVHGLIHPEGGHILTRRHPEDTYGGFCPYHGDCLEGMTAGPAIEGRWGIKGSELDVDHKAWEFTAFYIGQAVAGAILMLSPQKVILGGGVMHQEQLFPLIREQVRRNLNGYVSSPALAEHIDTYIVAPGLGDNAGLAGSLALGLRALG</sequence>
<dbReference type="InterPro" id="IPR000600">
    <property type="entry name" value="ROK"/>
</dbReference>
<keyword evidence="7" id="KW-0862">Zinc</keyword>
<evidence type="ECO:0000313" key="13">
    <source>
        <dbReference type="EMBL" id="WEK53689.1"/>
    </source>
</evidence>
<dbReference type="Proteomes" id="UP001178662">
    <property type="component" value="Chromosome"/>
</dbReference>
<keyword evidence="5" id="KW-0547">Nucleotide-binding</keyword>
<evidence type="ECO:0000256" key="10">
    <source>
        <dbReference type="ARBA" id="ARBA00023277"/>
    </source>
</evidence>
<gene>
    <name evidence="13" type="ORF">P0Y55_14035</name>
</gene>
<evidence type="ECO:0000256" key="11">
    <source>
        <dbReference type="ARBA" id="ARBA00038887"/>
    </source>
</evidence>
<dbReference type="EC" id="2.7.1.4" evidence="11"/>
<evidence type="ECO:0000256" key="5">
    <source>
        <dbReference type="ARBA" id="ARBA00022741"/>
    </source>
</evidence>
<dbReference type="EMBL" id="CP119317">
    <property type="protein sequence ID" value="WEK53689.1"/>
    <property type="molecule type" value="Genomic_DNA"/>
</dbReference>
<dbReference type="FunFam" id="3.30.420.40:FF:000136">
    <property type="entry name" value="Putative fructokinase"/>
    <property type="match status" value="1"/>
</dbReference>
<name>A0AA95EVL2_9BACL</name>
<comment type="cofactor">
    <cofactor evidence="1">
        <name>Mg(2+)</name>
        <dbReference type="ChEBI" id="CHEBI:18420"/>
    </cofactor>
</comment>
<evidence type="ECO:0000256" key="6">
    <source>
        <dbReference type="ARBA" id="ARBA00022777"/>
    </source>
</evidence>
<evidence type="ECO:0000256" key="12">
    <source>
        <dbReference type="ARBA" id="ARBA00048451"/>
    </source>
</evidence>
<keyword evidence="8" id="KW-0067">ATP-binding</keyword>
<evidence type="ECO:0000256" key="9">
    <source>
        <dbReference type="ARBA" id="ARBA00022842"/>
    </source>
</evidence>
<evidence type="ECO:0000256" key="7">
    <source>
        <dbReference type="ARBA" id="ARBA00022833"/>
    </source>
</evidence>
<evidence type="ECO:0000256" key="8">
    <source>
        <dbReference type="ARBA" id="ARBA00022840"/>
    </source>
</evidence>
<dbReference type="Gene3D" id="3.30.420.40">
    <property type="match status" value="2"/>
</dbReference>
<evidence type="ECO:0000256" key="4">
    <source>
        <dbReference type="ARBA" id="ARBA00022723"/>
    </source>
</evidence>
<accession>A0AA95EVL2</accession>
<keyword evidence="4" id="KW-0479">Metal-binding</keyword>
<dbReference type="InterPro" id="IPR049874">
    <property type="entry name" value="ROK_cs"/>
</dbReference>
<dbReference type="GO" id="GO:0005524">
    <property type="term" value="F:ATP binding"/>
    <property type="evidence" value="ECO:0007669"/>
    <property type="project" value="UniProtKB-KW"/>
</dbReference>
<comment type="similarity">
    <text evidence="2">Belongs to the ROK (NagC/XylR) family.</text>
</comment>
<dbReference type="InterPro" id="IPR051804">
    <property type="entry name" value="Carb_Metab_Reg_Kinase/Isom"/>
</dbReference>